<dbReference type="EMBL" id="BJNW01000007">
    <property type="protein sequence ID" value="GEC98874.1"/>
    <property type="molecule type" value="Genomic_DNA"/>
</dbReference>
<evidence type="ECO:0000313" key="2">
    <source>
        <dbReference type="EMBL" id="GEC98874.1"/>
    </source>
</evidence>
<sequence>MAKYSGARRAVATVLAAGALLAGVIPAASATEHTVTVKADSIQACERQLAYKIGYYQGKGYLTSTRQHCNEWHPFKDGFFGAKGIMTYRDRGDVM</sequence>
<feature type="chain" id="PRO_5021475707" description="YARHG domain-containing protein" evidence="1">
    <location>
        <begin position="31"/>
        <end position="95"/>
    </location>
</feature>
<name>A0A4Y4D5B1_KOCVA</name>
<gene>
    <name evidence="2" type="ORF">KVA01_10290</name>
</gene>
<dbReference type="AlphaFoldDB" id="A0A4Y4D5B1"/>
<comment type="caution">
    <text evidence="2">The sequence shown here is derived from an EMBL/GenBank/DDBJ whole genome shotgun (WGS) entry which is preliminary data.</text>
</comment>
<reference evidence="2 3" key="1">
    <citation type="submission" date="2019-06" db="EMBL/GenBank/DDBJ databases">
        <title>Whole genome shotgun sequence of Kocuria varians NBRC 15358.</title>
        <authorList>
            <person name="Hosoyama A."/>
            <person name="Uohara A."/>
            <person name="Ohji S."/>
            <person name="Ichikawa N."/>
        </authorList>
    </citation>
    <scope>NUCLEOTIDE SEQUENCE [LARGE SCALE GENOMIC DNA]</scope>
    <source>
        <strain evidence="2 3">NBRC 15358</strain>
    </source>
</reference>
<evidence type="ECO:0000313" key="3">
    <source>
        <dbReference type="Proteomes" id="UP000315730"/>
    </source>
</evidence>
<protein>
    <recommendedName>
        <fullName evidence="4">YARHG domain-containing protein</fullName>
    </recommendedName>
</protein>
<dbReference type="Proteomes" id="UP000315730">
    <property type="component" value="Unassembled WGS sequence"/>
</dbReference>
<keyword evidence="3" id="KW-1185">Reference proteome</keyword>
<evidence type="ECO:0000256" key="1">
    <source>
        <dbReference type="SAM" id="SignalP"/>
    </source>
</evidence>
<evidence type="ECO:0008006" key="4">
    <source>
        <dbReference type="Google" id="ProtNLM"/>
    </source>
</evidence>
<dbReference type="RefSeq" id="WP_068467274.1">
    <property type="nucleotide sequence ID" value="NZ_BJNW01000007.1"/>
</dbReference>
<feature type="signal peptide" evidence="1">
    <location>
        <begin position="1"/>
        <end position="30"/>
    </location>
</feature>
<keyword evidence="1" id="KW-0732">Signal</keyword>
<accession>A0A4Y4D5B1</accession>
<proteinExistence type="predicted"/>
<organism evidence="2 3">
    <name type="scientific">Kocuria varians</name>
    <name type="common">Micrococcus varians</name>
    <dbReference type="NCBI Taxonomy" id="1272"/>
    <lineage>
        <taxon>Bacteria</taxon>
        <taxon>Bacillati</taxon>
        <taxon>Actinomycetota</taxon>
        <taxon>Actinomycetes</taxon>
        <taxon>Micrococcales</taxon>
        <taxon>Micrococcaceae</taxon>
        <taxon>Kocuria</taxon>
    </lineage>
</organism>